<evidence type="ECO:0000256" key="1">
    <source>
        <dbReference type="ARBA" id="ARBA00004613"/>
    </source>
</evidence>
<reference evidence="4 5" key="1">
    <citation type="submission" date="2019-08" db="EMBL/GenBank/DDBJ databases">
        <title>Deep-cultivation of Planctomycetes and their phenomic and genomic characterization uncovers novel biology.</title>
        <authorList>
            <person name="Wiegand S."/>
            <person name="Jogler M."/>
            <person name="Boedeker C."/>
            <person name="Pinto D."/>
            <person name="Vollmers J."/>
            <person name="Rivas-Marin E."/>
            <person name="Kohn T."/>
            <person name="Peeters S.H."/>
            <person name="Heuer A."/>
            <person name="Rast P."/>
            <person name="Oberbeckmann S."/>
            <person name="Bunk B."/>
            <person name="Jeske O."/>
            <person name="Meyerdierks A."/>
            <person name="Storesund J.E."/>
            <person name="Kallscheuer N."/>
            <person name="Luecker S."/>
            <person name="Lage O.M."/>
            <person name="Pohl T."/>
            <person name="Merkel B.J."/>
            <person name="Hornburger P."/>
            <person name="Mueller R.-W."/>
            <person name="Bruemmer F."/>
            <person name="Labrenz M."/>
            <person name="Spormann A.M."/>
            <person name="Op den Camp H."/>
            <person name="Overmann J."/>
            <person name="Amann R."/>
            <person name="Jetten M.S.M."/>
            <person name="Mascher T."/>
            <person name="Medema M.H."/>
            <person name="Devos D.P."/>
            <person name="Kaster A.-K."/>
            <person name="Ovreas L."/>
            <person name="Rohde M."/>
            <person name="Galperin M.Y."/>
            <person name="Jogler C."/>
        </authorList>
    </citation>
    <scope>NUCLEOTIDE SEQUENCE [LARGE SCALE GENOMIC DNA]</scope>
    <source>
        <strain evidence="4 5">Pr1d</strain>
    </source>
</reference>
<dbReference type="Proteomes" id="UP000323917">
    <property type="component" value="Chromosome"/>
</dbReference>
<dbReference type="PANTHER" id="PTHR34216">
    <property type="match status" value="1"/>
</dbReference>
<dbReference type="InterPro" id="IPR051398">
    <property type="entry name" value="Polysacch_Deacetylase"/>
</dbReference>
<gene>
    <name evidence="4" type="primary">fmt_1</name>
    <name evidence="4" type="ORF">Pr1d_33340</name>
</gene>
<evidence type="ECO:0000313" key="5">
    <source>
        <dbReference type="Proteomes" id="UP000323917"/>
    </source>
</evidence>
<sequence length="557" mass="63222">MYDVHSHESTKTAEDTRSTSRKIVVFCGPETLPSTKETLEAISSKYPLWRILIVQGPGRQRRIWTYLKNKSRRVLREPISYPLSLMAGFPGRVRSWIPGNRRTNPSLFSLCSPQRPNVMYHRSSWLHSQETLDLISQFSPWLGISLGAPILKPSLFELPLQGTINIHKSYLPEYRGMPPGFWELHDGALQSGVSVHWVARGLDTGDIIEQRLFKIPSYTTPGGLGSLLDQLGEELLLSVLSQLDSGEQPRTPQERAKTPTRSIPPFLLKHKVCRSCERRRSARFSVLGRLRSLVKTCLLIGYVFVFAPFRNLLNRVRGTSHVTILLYHRVDDEYLDDVTVGIEQFQQQIHFLASSYQVLDMPEFLASRGEPRRRPAVVITFDDGYESNYLAARLLRREGLPATFFISTRIVGSERPFPHDIEKLGKRVPALSWEEASKIFEWGFHIGPHTATHANVGKINSEQAITEIRTSVEDIIAKFGRDGAAEWFAYPYGKSDDITTHLRQELEKMGVSCCLSAYGGTNPPEFSLLDIKRQGVDHKFSLLALRAIVEGWKVRTK</sequence>
<dbReference type="EC" id="2.1.2.9" evidence="4"/>
<dbReference type="OrthoDB" id="9778320at2"/>
<keyword evidence="4" id="KW-0808">Transferase</keyword>
<dbReference type="GO" id="GO:0016810">
    <property type="term" value="F:hydrolase activity, acting on carbon-nitrogen (but not peptide) bonds"/>
    <property type="evidence" value="ECO:0007669"/>
    <property type="project" value="InterPro"/>
</dbReference>
<dbReference type="InterPro" id="IPR002509">
    <property type="entry name" value="NODB_dom"/>
</dbReference>
<protein>
    <submittedName>
        <fullName evidence="4">Methionyl-tRNA formyltransferase</fullName>
        <ecNumber evidence="4">2.1.2.9</ecNumber>
    </submittedName>
</protein>
<dbReference type="AlphaFoldDB" id="A0A5B9QEK3"/>
<evidence type="ECO:0000313" key="4">
    <source>
        <dbReference type="EMBL" id="QEG36025.1"/>
    </source>
</evidence>
<dbReference type="KEGG" id="bgok:Pr1d_33340"/>
<dbReference type="Gene3D" id="3.20.20.370">
    <property type="entry name" value="Glycoside hydrolase/deacetylase"/>
    <property type="match status" value="1"/>
</dbReference>
<dbReference type="InterPro" id="IPR036477">
    <property type="entry name" value="Formyl_transf_N_sf"/>
</dbReference>
<accession>A0A5B9QEK3</accession>
<dbReference type="GO" id="GO:0005576">
    <property type="term" value="C:extracellular region"/>
    <property type="evidence" value="ECO:0007669"/>
    <property type="project" value="UniProtKB-SubCell"/>
</dbReference>
<name>A0A5B9QEK3_9BACT</name>
<keyword evidence="5" id="KW-1185">Reference proteome</keyword>
<dbReference type="SUPFAM" id="SSF88713">
    <property type="entry name" value="Glycoside hydrolase/deacetylase"/>
    <property type="match status" value="1"/>
</dbReference>
<dbReference type="GO" id="GO:0004479">
    <property type="term" value="F:methionyl-tRNA formyltransferase activity"/>
    <property type="evidence" value="ECO:0007669"/>
    <property type="project" value="UniProtKB-EC"/>
</dbReference>
<evidence type="ECO:0000256" key="2">
    <source>
        <dbReference type="ARBA" id="ARBA00022729"/>
    </source>
</evidence>
<keyword evidence="2" id="KW-0732">Signal</keyword>
<dbReference type="InterPro" id="IPR002376">
    <property type="entry name" value="Formyl_transf_N"/>
</dbReference>
<dbReference type="GO" id="GO:0005975">
    <property type="term" value="P:carbohydrate metabolic process"/>
    <property type="evidence" value="ECO:0007669"/>
    <property type="project" value="InterPro"/>
</dbReference>
<dbReference type="Pfam" id="PF01522">
    <property type="entry name" value="Polysacc_deac_1"/>
    <property type="match status" value="1"/>
</dbReference>
<dbReference type="PROSITE" id="PS51677">
    <property type="entry name" value="NODB"/>
    <property type="match status" value="1"/>
</dbReference>
<feature type="domain" description="NodB homology" evidence="3">
    <location>
        <begin position="375"/>
        <end position="557"/>
    </location>
</feature>
<dbReference type="InterPro" id="IPR011330">
    <property type="entry name" value="Glyco_hydro/deAcase_b/a-brl"/>
</dbReference>
<dbReference type="CDD" id="cd10918">
    <property type="entry name" value="CE4_NodB_like_5s_6s"/>
    <property type="match status" value="1"/>
</dbReference>
<proteinExistence type="predicted"/>
<dbReference type="PANTHER" id="PTHR34216:SF3">
    <property type="entry name" value="POLY-BETA-1,6-N-ACETYL-D-GLUCOSAMINE N-DEACETYLASE"/>
    <property type="match status" value="1"/>
</dbReference>
<dbReference type="SUPFAM" id="SSF53328">
    <property type="entry name" value="Formyltransferase"/>
    <property type="match status" value="1"/>
</dbReference>
<evidence type="ECO:0000259" key="3">
    <source>
        <dbReference type="PROSITE" id="PS51677"/>
    </source>
</evidence>
<dbReference type="Gene3D" id="3.40.50.170">
    <property type="entry name" value="Formyl transferase, N-terminal domain"/>
    <property type="match status" value="1"/>
</dbReference>
<dbReference type="Pfam" id="PF00551">
    <property type="entry name" value="Formyl_trans_N"/>
    <property type="match status" value="1"/>
</dbReference>
<comment type="subcellular location">
    <subcellularLocation>
        <location evidence="1">Secreted</location>
    </subcellularLocation>
</comment>
<dbReference type="EMBL" id="CP042913">
    <property type="protein sequence ID" value="QEG36025.1"/>
    <property type="molecule type" value="Genomic_DNA"/>
</dbReference>
<organism evidence="4 5">
    <name type="scientific">Bythopirellula goksoeyrii</name>
    <dbReference type="NCBI Taxonomy" id="1400387"/>
    <lineage>
        <taxon>Bacteria</taxon>
        <taxon>Pseudomonadati</taxon>
        <taxon>Planctomycetota</taxon>
        <taxon>Planctomycetia</taxon>
        <taxon>Pirellulales</taxon>
        <taxon>Lacipirellulaceae</taxon>
        <taxon>Bythopirellula</taxon>
    </lineage>
</organism>